<accession>A0ABR8YAV3</accession>
<sequence>MSRATSANGVWVLPHDFTRYEDIEDARTKNYLLFKANDGAKHALSLTATLGNTTIKTAYDLGASLKKIGKVEVYPNNLTNCAVNKEYVPTYSTSSVDANAVYDYWLTFEQSADNLKAVQLYGAEIVNDGHSFRYTRDTGVNNSVKLVYNYILMDGTVVEGDKAPIFTALMREEMATEHTVTLERLNVPMDAKYIDGKDNKELTWIDNWIWSNNGEKVFALNTEAYSLTELLNGMSDVEKAVWNSAIANNSVKLTVIGGEGDNNQDNDNDDMGHNVRYSVDTKNNTITFQFCVSYGYPYNFSLNNAYQLTLTVNDQDTQTPVASIVLPFEFTQPTLDITRENGEKAIWTSDTELRLYGDKVGNYMYAPLFEAFTTAYEKEYSKFIPNAEYYVLKGNPKYNIYDGKIMDYTYDKLNAPLTEIAYSSKAEEWETYIHKGDVNSSEIEIFAEYNFYGVYPATEEQVKDFTLVFASLLGDAKEVKTKASEYISNNVTREVILKDTDFTLTDALGNPFYLFDGITADGNIDPRDEMNQRQGFEEDTEGFARNFVLANANITAVDKNGKTIFDKAKGSIIVGTAGTAVVDPDGSITITQGYAGFYENLYTKTNGWAVSGPYEDKVVVVNLPAKQANKKEGLPAVPGGIMIQLPNNIGTTEPITLKFELVDVFGVTKTLSVTVKAAK</sequence>
<name>A0ABR8YAV3_9BACT</name>
<organism evidence="1 2">
    <name type="scientific">Phocaeicola intestinalis</name>
    <dbReference type="NCBI Taxonomy" id="2762212"/>
    <lineage>
        <taxon>Bacteria</taxon>
        <taxon>Pseudomonadati</taxon>
        <taxon>Bacteroidota</taxon>
        <taxon>Bacteroidia</taxon>
        <taxon>Bacteroidales</taxon>
        <taxon>Bacteroidaceae</taxon>
        <taxon>Phocaeicola</taxon>
    </lineage>
</organism>
<dbReference type="Proteomes" id="UP000620874">
    <property type="component" value="Unassembled WGS sequence"/>
</dbReference>
<comment type="caution">
    <text evidence="1">The sequence shown here is derived from an EMBL/GenBank/DDBJ whole genome shotgun (WGS) entry which is preliminary data.</text>
</comment>
<protein>
    <submittedName>
        <fullName evidence="1">Uncharacterized protein</fullName>
    </submittedName>
</protein>
<reference evidence="1 2" key="1">
    <citation type="submission" date="2020-08" db="EMBL/GenBank/DDBJ databases">
        <title>A Genomic Blueprint of the Chicken Gut Microbiome.</title>
        <authorList>
            <person name="Gilroy R."/>
            <person name="Ravi A."/>
            <person name="Getino M."/>
            <person name="Pursley I."/>
            <person name="Horton D.L."/>
            <person name="Alikhan N.-F."/>
            <person name="Baker D."/>
            <person name="Gharbi K."/>
            <person name="Hall N."/>
            <person name="Watson M."/>
            <person name="Adriaenssens E.M."/>
            <person name="Foster-Nyarko E."/>
            <person name="Jarju S."/>
            <person name="Secka A."/>
            <person name="Antonio M."/>
            <person name="Oren A."/>
            <person name="Chaudhuri R."/>
            <person name="La Ragione R.M."/>
            <person name="Hildebrand F."/>
            <person name="Pallen M.J."/>
        </authorList>
    </citation>
    <scope>NUCLEOTIDE SEQUENCE [LARGE SCALE GENOMIC DNA]</scope>
    <source>
        <strain evidence="1 2">Sa1CVN1</strain>
    </source>
</reference>
<gene>
    <name evidence="1" type="ORF">H9625_12790</name>
</gene>
<keyword evidence="2" id="KW-1185">Reference proteome</keyword>
<dbReference type="EMBL" id="JACSPP010000046">
    <property type="protein sequence ID" value="MBD8041297.1"/>
    <property type="molecule type" value="Genomic_DNA"/>
</dbReference>
<evidence type="ECO:0000313" key="1">
    <source>
        <dbReference type="EMBL" id="MBD8041297.1"/>
    </source>
</evidence>
<evidence type="ECO:0000313" key="2">
    <source>
        <dbReference type="Proteomes" id="UP000620874"/>
    </source>
</evidence>
<dbReference type="RefSeq" id="WP_140400046.1">
    <property type="nucleotide sequence ID" value="NZ_JACSPP010000046.1"/>
</dbReference>
<proteinExistence type="predicted"/>